<organism evidence="2 3">
    <name type="scientific">Georhizobium profundi</name>
    <dbReference type="NCBI Taxonomy" id="2341112"/>
    <lineage>
        <taxon>Bacteria</taxon>
        <taxon>Pseudomonadati</taxon>
        <taxon>Pseudomonadota</taxon>
        <taxon>Alphaproteobacteria</taxon>
        <taxon>Hyphomicrobiales</taxon>
        <taxon>Rhizobiaceae</taxon>
        <taxon>Georhizobium</taxon>
    </lineage>
</organism>
<dbReference type="AlphaFoldDB" id="A0A3S9B1Y8"/>
<proteinExistence type="predicted"/>
<reference evidence="2 3" key="1">
    <citation type="submission" date="2018-09" db="EMBL/GenBank/DDBJ databases">
        <title>Marinorhizobium profundi gen. nov., sp. nov., isolated from a deep-sea sediment sample from the New Britain Trench and proposal of Marinorhizobiaceae fam. nov. in the order Rhizobiales of the class Alphaproteobacteria.</title>
        <authorList>
            <person name="Cao J."/>
        </authorList>
    </citation>
    <scope>NUCLEOTIDE SEQUENCE [LARGE SCALE GENOMIC DNA]</scope>
    <source>
        <strain evidence="2 3">WS11</strain>
    </source>
</reference>
<dbReference type="KEGG" id="abaw:D5400_06160"/>
<dbReference type="Pfam" id="PF16190">
    <property type="entry name" value="E1_FCCH"/>
    <property type="match status" value="1"/>
</dbReference>
<evidence type="ECO:0000313" key="2">
    <source>
        <dbReference type="EMBL" id="AZN70911.1"/>
    </source>
</evidence>
<dbReference type="Gene3D" id="2.40.30.180">
    <property type="entry name" value="Ubiquitin-activating enzyme E1, FCCH domain"/>
    <property type="match status" value="1"/>
</dbReference>
<dbReference type="EMBL" id="CP032509">
    <property type="protein sequence ID" value="AZN70911.1"/>
    <property type="molecule type" value="Genomic_DNA"/>
</dbReference>
<evidence type="ECO:0000313" key="3">
    <source>
        <dbReference type="Proteomes" id="UP000268192"/>
    </source>
</evidence>
<dbReference type="InterPro" id="IPR042302">
    <property type="entry name" value="E1_FCCH_sf"/>
</dbReference>
<dbReference type="InterPro" id="IPR006311">
    <property type="entry name" value="TAT_signal"/>
</dbReference>
<name>A0A3S9B1Y8_9HYPH</name>
<dbReference type="PROSITE" id="PS51318">
    <property type="entry name" value="TAT"/>
    <property type="match status" value="1"/>
</dbReference>
<dbReference type="RefSeq" id="WP_126008650.1">
    <property type="nucleotide sequence ID" value="NZ_CP032509.1"/>
</dbReference>
<gene>
    <name evidence="2" type="ORF">D5400_06160</name>
</gene>
<dbReference type="OrthoDB" id="7586295at2"/>
<evidence type="ECO:0000259" key="1">
    <source>
        <dbReference type="Pfam" id="PF16190"/>
    </source>
</evidence>
<keyword evidence="3" id="KW-1185">Reference proteome</keyword>
<protein>
    <recommendedName>
        <fullName evidence="1">Ubiquitin-activating enzyme E1 FCCH domain-containing protein</fullName>
    </recommendedName>
</protein>
<dbReference type="InterPro" id="IPR032418">
    <property type="entry name" value="E1_FCCH"/>
</dbReference>
<accession>A0A3S9B1Y8</accession>
<sequence length="496" mass="54188">MTELTRRNFLYASGCLAASTSVSRAQPLVPAEQQSGAIAPGRVTQSEIVLSPFQFQGRGDGIQDDTGAINAMFRYFRELMAQSGGQQAPIEMSFSGGRWRLTDTVDATAITAWNWKMSGGHLYGECEGKPMLDLSGSRGYEMNGIGFHGDRERMPRSAWQAARLEHAQFCDNVQFNDVATDGFFSEACWIAFGQETAKHDHCTYYNSYHKGRVAVVEGYDAHPFVSEFGKVIRGSTSNVNISLQGNCDFRYLPTHDQWHLSNVTSSRSAVLTLSDHSLEIGDEVVFAYVDGMRELSQLIAKVTAVTADTVTTDLDTTNLGTYAGGGVAIRRQTRSPVYIARTEGINLADAYIVAYGQPQIEIAFPDTSFPFIEMFSAPRILFEGSGNRSNIAFTTGTVATANILGFELSTYNSNAVESLISNEGGVVAIYKPVIDMFSSLWDVKLSNDPKLFAMYGAEVLFSSLDQTEADQMIAFNGQITSVADGNTYVIGKTSIE</sequence>
<dbReference type="Proteomes" id="UP000268192">
    <property type="component" value="Chromosome"/>
</dbReference>
<feature type="domain" description="Ubiquitin-activating enzyme E1 FCCH" evidence="1">
    <location>
        <begin position="274"/>
        <end position="328"/>
    </location>
</feature>